<evidence type="ECO:0000313" key="6">
    <source>
        <dbReference type="Proteomes" id="UP001153148"/>
    </source>
</evidence>
<dbReference type="InterPro" id="IPR056588">
    <property type="entry name" value="EGF_LRP2"/>
</dbReference>
<evidence type="ECO:0000256" key="3">
    <source>
        <dbReference type="ARBA" id="ARBA00022729"/>
    </source>
</evidence>
<gene>
    <name evidence="5" type="ORF">TPAB3V08_LOCUS16126</name>
</gene>
<dbReference type="Pfam" id="PF24468">
    <property type="entry name" value="EGF_LRP2"/>
    <property type="match status" value="1"/>
</dbReference>
<sequence length="107" mass="11831">LHKLSGELEEVLLREPQTNRLYGVKVYSHQVQTIENNHPCSFNNGGCDKLCFAVPSNQTVGLQAKCACPYGERVKETGGTECAPDPSAEPPMQACPNAWDFTCYNQR</sequence>
<feature type="domain" description="LRP2 EGF-like" evidence="4">
    <location>
        <begin position="38"/>
        <end position="72"/>
    </location>
</feature>
<accession>A0ABN7PU60</accession>
<protein>
    <recommendedName>
        <fullName evidence="4">LRP2 EGF-like domain-containing protein</fullName>
    </recommendedName>
</protein>
<comment type="subcellular location">
    <subcellularLocation>
        <location evidence="1">Endomembrane system</location>
    </subcellularLocation>
    <subcellularLocation>
        <location evidence="2">Membrane</location>
        <topology evidence="2">Single-pass type I membrane protein</topology>
    </subcellularLocation>
</comment>
<dbReference type="Proteomes" id="UP001153148">
    <property type="component" value="Unassembled WGS sequence"/>
</dbReference>
<keyword evidence="6" id="KW-1185">Reference proteome</keyword>
<reference evidence="5" key="1">
    <citation type="submission" date="2021-03" db="EMBL/GenBank/DDBJ databases">
        <authorList>
            <person name="Tran Van P."/>
        </authorList>
    </citation>
    <scope>NUCLEOTIDE SEQUENCE</scope>
</reference>
<organism evidence="5 6">
    <name type="scientific">Timema podura</name>
    <name type="common">Walking stick</name>
    <dbReference type="NCBI Taxonomy" id="61482"/>
    <lineage>
        <taxon>Eukaryota</taxon>
        <taxon>Metazoa</taxon>
        <taxon>Ecdysozoa</taxon>
        <taxon>Arthropoda</taxon>
        <taxon>Hexapoda</taxon>
        <taxon>Insecta</taxon>
        <taxon>Pterygota</taxon>
        <taxon>Neoptera</taxon>
        <taxon>Polyneoptera</taxon>
        <taxon>Phasmatodea</taxon>
        <taxon>Timematodea</taxon>
        <taxon>Timematoidea</taxon>
        <taxon>Timematidae</taxon>
        <taxon>Timema</taxon>
    </lineage>
</organism>
<dbReference type="InterPro" id="IPR011042">
    <property type="entry name" value="6-blade_b-propeller_TolB-like"/>
</dbReference>
<feature type="non-terminal residue" evidence="5">
    <location>
        <position position="107"/>
    </location>
</feature>
<comment type="caution">
    <text evidence="5">The sequence shown here is derived from an EMBL/GenBank/DDBJ whole genome shotgun (WGS) entry which is preliminary data.</text>
</comment>
<feature type="non-terminal residue" evidence="5">
    <location>
        <position position="1"/>
    </location>
</feature>
<keyword evidence="3" id="KW-0732">Signal</keyword>
<dbReference type="EMBL" id="CAJPIN010120090">
    <property type="protein sequence ID" value="CAG2069183.1"/>
    <property type="molecule type" value="Genomic_DNA"/>
</dbReference>
<dbReference type="Gene3D" id="2.120.10.30">
    <property type="entry name" value="TolB, C-terminal domain"/>
    <property type="match status" value="1"/>
</dbReference>
<proteinExistence type="predicted"/>
<evidence type="ECO:0000256" key="2">
    <source>
        <dbReference type="ARBA" id="ARBA00004479"/>
    </source>
</evidence>
<evidence type="ECO:0000259" key="4">
    <source>
        <dbReference type="Pfam" id="PF24468"/>
    </source>
</evidence>
<evidence type="ECO:0000256" key="1">
    <source>
        <dbReference type="ARBA" id="ARBA00004308"/>
    </source>
</evidence>
<evidence type="ECO:0000313" key="5">
    <source>
        <dbReference type="EMBL" id="CAG2069183.1"/>
    </source>
</evidence>
<name>A0ABN7PU60_TIMPD</name>